<protein>
    <recommendedName>
        <fullName evidence="4">Prepilin-type N-terminal cleavage/methylation domain-containing protein</fullName>
    </recommendedName>
</protein>
<keyword evidence="1" id="KW-1133">Transmembrane helix</keyword>
<accession>I8T7J4</accession>
<keyword evidence="1" id="KW-0812">Transmembrane</keyword>
<sequence>MHTNRIPSLSPGYTLVELAMTLLVIGLLASMAASSYRDGLIKTRRSEAQASLTQLQLQQERWRAVNPSYADASELGLAQQSRDGRYEWSVPVANATSYVLRATATSIGAQNQDHQGPIDCKVLEVDQSGQHHPNECWR</sequence>
<keyword evidence="1" id="KW-0472">Membrane</keyword>
<dbReference type="InterPro" id="IPR045584">
    <property type="entry name" value="Pilin-like"/>
</dbReference>
<comment type="caution">
    <text evidence="2">The sequence shown here is derived from an EMBL/GenBank/DDBJ whole genome shotgun (WGS) entry which is preliminary data.</text>
</comment>
<reference evidence="2 3" key="1">
    <citation type="journal article" date="2012" name="J. Bacteriol.">
        <title>Genome Sequence of n-Alkane-Degrading Hydrocarboniphaga effusa Strain AP103T (ATCC BAA-332T).</title>
        <authorList>
            <person name="Chang H.K."/>
            <person name="Zylstra G.J."/>
            <person name="Chae J.C."/>
        </authorList>
    </citation>
    <scope>NUCLEOTIDE SEQUENCE [LARGE SCALE GENOMIC DNA]</scope>
    <source>
        <strain evidence="2 3">AP103</strain>
    </source>
</reference>
<dbReference type="InterPro" id="IPR012902">
    <property type="entry name" value="N_methyl_site"/>
</dbReference>
<dbReference type="RefSeq" id="WP_007186239.1">
    <property type="nucleotide sequence ID" value="NZ_AKGD01000002.1"/>
</dbReference>
<dbReference type="GO" id="GO:0043683">
    <property type="term" value="P:type IV pilus assembly"/>
    <property type="evidence" value="ECO:0007669"/>
    <property type="project" value="InterPro"/>
</dbReference>
<dbReference type="Proteomes" id="UP000003704">
    <property type="component" value="Unassembled WGS sequence"/>
</dbReference>
<evidence type="ECO:0000256" key="1">
    <source>
        <dbReference type="SAM" id="Phobius"/>
    </source>
</evidence>
<organism evidence="2 3">
    <name type="scientific">Hydrocarboniphaga effusa AP103</name>
    <dbReference type="NCBI Taxonomy" id="1172194"/>
    <lineage>
        <taxon>Bacteria</taxon>
        <taxon>Pseudomonadati</taxon>
        <taxon>Pseudomonadota</taxon>
        <taxon>Gammaproteobacteria</taxon>
        <taxon>Nevskiales</taxon>
        <taxon>Nevskiaceae</taxon>
        <taxon>Hydrocarboniphaga</taxon>
    </lineage>
</organism>
<dbReference type="AlphaFoldDB" id="I8T7J4"/>
<gene>
    <name evidence="2" type="ORF">WQQ_33000</name>
</gene>
<dbReference type="STRING" id="1172194.WQQ_33000"/>
<dbReference type="Pfam" id="PF16732">
    <property type="entry name" value="ComP_DUS"/>
    <property type="match status" value="1"/>
</dbReference>
<feature type="transmembrane region" description="Helical" evidence="1">
    <location>
        <begin position="12"/>
        <end position="36"/>
    </location>
</feature>
<proteinExistence type="predicted"/>
<dbReference type="NCBIfam" id="TIGR02532">
    <property type="entry name" value="IV_pilin_GFxxxE"/>
    <property type="match status" value="1"/>
</dbReference>
<evidence type="ECO:0008006" key="4">
    <source>
        <dbReference type="Google" id="ProtNLM"/>
    </source>
</evidence>
<evidence type="ECO:0000313" key="3">
    <source>
        <dbReference type="Proteomes" id="UP000003704"/>
    </source>
</evidence>
<dbReference type="EMBL" id="AKGD01000002">
    <property type="protein sequence ID" value="EIT69718.1"/>
    <property type="molecule type" value="Genomic_DNA"/>
</dbReference>
<keyword evidence="3" id="KW-1185">Reference proteome</keyword>
<dbReference type="SUPFAM" id="SSF54523">
    <property type="entry name" value="Pili subunits"/>
    <property type="match status" value="1"/>
</dbReference>
<dbReference type="Gene3D" id="3.30.700.10">
    <property type="entry name" value="Glycoprotein, Type 4 Pilin"/>
    <property type="match status" value="1"/>
</dbReference>
<name>I8T7J4_9GAMM</name>
<dbReference type="InterPro" id="IPR031982">
    <property type="entry name" value="PilE-like"/>
</dbReference>
<evidence type="ECO:0000313" key="2">
    <source>
        <dbReference type="EMBL" id="EIT69718.1"/>
    </source>
</evidence>